<dbReference type="EnsemblMetazoa" id="G15345.7">
    <property type="protein sequence ID" value="G15345.7:cds"/>
    <property type="gene ID" value="G15345"/>
</dbReference>
<dbReference type="AlphaFoldDB" id="A0A8W8IRJ2"/>
<keyword evidence="2" id="KW-1185">Reference proteome</keyword>
<dbReference type="PANTHER" id="PTHR14187:SF5">
    <property type="entry name" value="HEAT SHOCK 70 KDA PROTEIN 12A"/>
    <property type="match status" value="1"/>
</dbReference>
<evidence type="ECO:0000313" key="2">
    <source>
        <dbReference type="Proteomes" id="UP000005408"/>
    </source>
</evidence>
<name>A0A8W8IRJ2_MAGGI</name>
<sequence>MKLAPLRNFHTGKENTISFAMMSFKTRNHTVVVAIYFGTTYSDYAFSIRSDFLKDKHDRLNRISTDSWNCDDFVSDKTPTTLLLDKDKKFVSFGYNAENDYSRMTEEKRKDHYYFRRFKMMLYNKDGKLGSPTGISKKSLLICLEPEAAAIYCKWLQMERDNEALDTMKPGLTLQKCIVLYGVIPYRRVLECVSNNFLVCERRSFTAKEGILIQKRSINAA</sequence>
<organism evidence="1 2">
    <name type="scientific">Magallana gigas</name>
    <name type="common">Pacific oyster</name>
    <name type="synonym">Crassostrea gigas</name>
    <dbReference type="NCBI Taxonomy" id="29159"/>
    <lineage>
        <taxon>Eukaryota</taxon>
        <taxon>Metazoa</taxon>
        <taxon>Spiralia</taxon>
        <taxon>Lophotrochozoa</taxon>
        <taxon>Mollusca</taxon>
        <taxon>Bivalvia</taxon>
        <taxon>Autobranchia</taxon>
        <taxon>Pteriomorphia</taxon>
        <taxon>Ostreida</taxon>
        <taxon>Ostreoidea</taxon>
        <taxon>Ostreidae</taxon>
        <taxon>Magallana</taxon>
    </lineage>
</organism>
<evidence type="ECO:0000313" key="1">
    <source>
        <dbReference type="EnsemblMetazoa" id="G15345.7:cds"/>
    </source>
</evidence>
<reference evidence="1" key="1">
    <citation type="submission" date="2022-08" db="UniProtKB">
        <authorList>
            <consortium name="EnsemblMetazoa"/>
        </authorList>
    </citation>
    <scope>IDENTIFICATION</scope>
    <source>
        <strain evidence="1">05x7-T-G4-1.051#20</strain>
    </source>
</reference>
<protein>
    <submittedName>
        <fullName evidence="1">Uncharacterized protein</fullName>
    </submittedName>
</protein>
<dbReference type="PANTHER" id="PTHR14187">
    <property type="entry name" value="ALPHA KINASE/ELONGATION FACTOR 2 KINASE"/>
    <property type="match status" value="1"/>
</dbReference>
<dbReference type="Gene3D" id="3.30.420.40">
    <property type="match status" value="1"/>
</dbReference>
<dbReference type="Proteomes" id="UP000005408">
    <property type="component" value="Unassembled WGS sequence"/>
</dbReference>
<accession>A0A8W8IRJ2</accession>
<proteinExistence type="predicted"/>